<protein>
    <submittedName>
        <fullName evidence="3">Uncharacterized protein</fullName>
    </submittedName>
</protein>
<reference evidence="3" key="1">
    <citation type="journal article" date="2021" name="Genome Biol. Evol.">
        <title>A High-Quality Reference Genome for a Parasitic Bivalve with Doubly Uniparental Inheritance (Bivalvia: Unionida).</title>
        <authorList>
            <person name="Smith C.H."/>
        </authorList>
    </citation>
    <scope>NUCLEOTIDE SEQUENCE</scope>
    <source>
        <strain evidence="3">CHS0354</strain>
    </source>
</reference>
<dbReference type="Proteomes" id="UP001195483">
    <property type="component" value="Unassembled WGS sequence"/>
</dbReference>
<accession>A0AAE0VW19</accession>
<keyword evidence="2" id="KW-0732">Signal</keyword>
<sequence>MRARKCVLIFVVSFFGLLRPATKTLEIVWLKEVTTRSQTEKRMLSDTNLLNELAFVLRRSSETVSLNLRRNHDINPKADLYFAQKLNDGESALLKSPHWKSENGHIRIGNTANELITAANDAKSRNFIDFTSSLGTKYLSKKQSFTQREDSSDDKGAATLNEEYITNELKSLFRHFERQDKEHQFPPTVYELSTRNSSDFRERESTGDGHPSEISIKDRALLTNANMQSKI</sequence>
<dbReference type="EMBL" id="JAEAOA010001018">
    <property type="protein sequence ID" value="KAK3592753.1"/>
    <property type="molecule type" value="Genomic_DNA"/>
</dbReference>
<evidence type="ECO:0000256" key="2">
    <source>
        <dbReference type="SAM" id="SignalP"/>
    </source>
</evidence>
<feature type="signal peptide" evidence="2">
    <location>
        <begin position="1"/>
        <end position="24"/>
    </location>
</feature>
<feature type="region of interest" description="Disordered" evidence="1">
    <location>
        <begin position="183"/>
        <end position="213"/>
    </location>
</feature>
<dbReference type="AlphaFoldDB" id="A0AAE0VW19"/>
<gene>
    <name evidence="3" type="ORF">CHS0354_016509</name>
</gene>
<evidence type="ECO:0000256" key="1">
    <source>
        <dbReference type="SAM" id="MobiDB-lite"/>
    </source>
</evidence>
<reference evidence="3" key="3">
    <citation type="submission" date="2023-05" db="EMBL/GenBank/DDBJ databases">
        <authorList>
            <person name="Smith C.H."/>
        </authorList>
    </citation>
    <scope>NUCLEOTIDE SEQUENCE</scope>
    <source>
        <strain evidence="3">CHS0354</strain>
        <tissue evidence="3">Mantle</tissue>
    </source>
</reference>
<keyword evidence="4" id="KW-1185">Reference proteome</keyword>
<feature type="chain" id="PRO_5041928760" evidence="2">
    <location>
        <begin position="25"/>
        <end position="231"/>
    </location>
</feature>
<evidence type="ECO:0000313" key="4">
    <source>
        <dbReference type="Proteomes" id="UP001195483"/>
    </source>
</evidence>
<comment type="caution">
    <text evidence="3">The sequence shown here is derived from an EMBL/GenBank/DDBJ whole genome shotgun (WGS) entry which is preliminary data.</text>
</comment>
<organism evidence="3 4">
    <name type="scientific">Potamilus streckersoni</name>
    <dbReference type="NCBI Taxonomy" id="2493646"/>
    <lineage>
        <taxon>Eukaryota</taxon>
        <taxon>Metazoa</taxon>
        <taxon>Spiralia</taxon>
        <taxon>Lophotrochozoa</taxon>
        <taxon>Mollusca</taxon>
        <taxon>Bivalvia</taxon>
        <taxon>Autobranchia</taxon>
        <taxon>Heteroconchia</taxon>
        <taxon>Palaeoheterodonta</taxon>
        <taxon>Unionida</taxon>
        <taxon>Unionoidea</taxon>
        <taxon>Unionidae</taxon>
        <taxon>Ambleminae</taxon>
        <taxon>Lampsilini</taxon>
        <taxon>Potamilus</taxon>
    </lineage>
</organism>
<evidence type="ECO:0000313" key="3">
    <source>
        <dbReference type="EMBL" id="KAK3592753.1"/>
    </source>
</evidence>
<proteinExistence type="predicted"/>
<reference evidence="3" key="2">
    <citation type="journal article" date="2021" name="Genome Biol. Evol.">
        <title>Developing a high-quality reference genome for a parasitic bivalve with doubly uniparental inheritance (Bivalvia: Unionida).</title>
        <authorList>
            <person name="Smith C.H."/>
        </authorList>
    </citation>
    <scope>NUCLEOTIDE SEQUENCE</scope>
    <source>
        <strain evidence="3">CHS0354</strain>
        <tissue evidence="3">Mantle</tissue>
    </source>
</reference>
<feature type="compositionally biased region" description="Basic and acidic residues" evidence="1">
    <location>
        <begin position="198"/>
        <end position="213"/>
    </location>
</feature>
<name>A0AAE0VW19_9BIVA</name>